<dbReference type="STRING" id="1314778.A0A5C3NVI3"/>
<protein>
    <submittedName>
        <fullName evidence="2">Uncharacterized protein</fullName>
    </submittedName>
</protein>
<dbReference type="AlphaFoldDB" id="A0A5C3NVI3"/>
<name>A0A5C3NVI3_9APHY</name>
<evidence type="ECO:0000256" key="1">
    <source>
        <dbReference type="SAM" id="MobiDB-lite"/>
    </source>
</evidence>
<dbReference type="EMBL" id="ML211751">
    <property type="protein sequence ID" value="TFK80547.1"/>
    <property type="molecule type" value="Genomic_DNA"/>
</dbReference>
<evidence type="ECO:0000313" key="3">
    <source>
        <dbReference type="Proteomes" id="UP000308197"/>
    </source>
</evidence>
<sequence length="201" mass="22318">MPRARRNAQAAPQRSAEERRYANNLAKMKAEIRRGINTKLAHPVPLDAAEKTGGQITQMHWTVKTYGFGIVHRGRCQLAGWPWYLNIPFGNLSDIPGGQEPLHMLLVLLNLGVLRFEPVDDDFADLAKRNPIAVLPGAPVTRPAPWCWGPFGTDQMGTSTKNACFNSRGEPRRYVKDGPKTPKMVLDSDIEDGEVESDCAE</sequence>
<gene>
    <name evidence="2" type="ORF">K466DRAFT_636597</name>
</gene>
<feature type="compositionally biased region" description="Acidic residues" evidence="1">
    <location>
        <begin position="188"/>
        <end position="201"/>
    </location>
</feature>
<dbReference type="Proteomes" id="UP000308197">
    <property type="component" value="Unassembled WGS sequence"/>
</dbReference>
<keyword evidence="3" id="KW-1185">Reference proteome</keyword>
<evidence type="ECO:0000313" key="2">
    <source>
        <dbReference type="EMBL" id="TFK80547.1"/>
    </source>
</evidence>
<accession>A0A5C3NVI3</accession>
<organism evidence="2 3">
    <name type="scientific">Polyporus arcularius HHB13444</name>
    <dbReference type="NCBI Taxonomy" id="1314778"/>
    <lineage>
        <taxon>Eukaryota</taxon>
        <taxon>Fungi</taxon>
        <taxon>Dikarya</taxon>
        <taxon>Basidiomycota</taxon>
        <taxon>Agaricomycotina</taxon>
        <taxon>Agaricomycetes</taxon>
        <taxon>Polyporales</taxon>
        <taxon>Polyporaceae</taxon>
        <taxon>Polyporus</taxon>
    </lineage>
</organism>
<reference evidence="2 3" key="1">
    <citation type="journal article" date="2019" name="Nat. Ecol. Evol.">
        <title>Megaphylogeny resolves global patterns of mushroom evolution.</title>
        <authorList>
            <person name="Varga T."/>
            <person name="Krizsan K."/>
            <person name="Foldi C."/>
            <person name="Dima B."/>
            <person name="Sanchez-Garcia M."/>
            <person name="Sanchez-Ramirez S."/>
            <person name="Szollosi G.J."/>
            <person name="Szarkandi J.G."/>
            <person name="Papp V."/>
            <person name="Albert L."/>
            <person name="Andreopoulos W."/>
            <person name="Angelini C."/>
            <person name="Antonin V."/>
            <person name="Barry K.W."/>
            <person name="Bougher N.L."/>
            <person name="Buchanan P."/>
            <person name="Buyck B."/>
            <person name="Bense V."/>
            <person name="Catcheside P."/>
            <person name="Chovatia M."/>
            <person name="Cooper J."/>
            <person name="Damon W."/>
            <person name="Desjardin D."/>
            <person name="Finy P."/>
            <person name="Geml J."/>
            <person name="Haridas S."/>
            <person name="Hughes K."/>
            <person name="Justo A."/>
            <person name="Karasinski D."/>
            <person name="Kautmanova I."/>
            <person name="Kiss B."/>
            <person name="Kocsube S."/>
            <person name="Kotiranta H."/>
            <person name="LaButti K.M."/>
            <person name="Lechner B.E."/>
            <person name="Liimatainen K."/>
            <person name="Lipzen A."/>
            <person name="Lukacs Z."/>
            <person name="Mihaltcheva S."/>
            <person name="Morgado L.N."/>
            <person name="Niskanen T."/>
            <person name="Noordeloos M.E."/>
            <person name="Ohm R.A."/>
            <person name="Ortiz-Santana B."/>
            <person name="Ovrebo C."/>
            <person name="Racz N."/>
            <person name="Riley R."/>
            <person name="Savchenko A."/>
            <person name="Shiryaev A."/>
            <person name="Soop K."/>
            <person name="Spirin V."/>
            <person name="Szebenyi C."/>
            <person name="Tomsovsky M."/>
            <person name="Tulloss R.E."/>
            <person name="Uehling J."/>
            <person name="Grigoriev I.V."/>
            <person name="Vagvolgyi C."/>
            <person name="Papp T."/>
            <person name="Martin F.M."/>
            <person name="Miettinen O."/>
            <person name="Hibbett D.S."/>
            <person name="Nagy L.G."/>
        </authorList>
    </citation>
    <scope>NUCLEOTIDE SEQUENCE [LARGE SCALE GENOMIC DNA]</scope>
    <source>
        <strain evidence="2 3">HHB13444</strain>
    </source>
</reference>
<feature type="compositionally biased region" description="Basic and acidic residues" evidence="1">
    <location>
        <begin position="169"/>
        <end position="180"/>
    </location>
</feature>
<proteinExistence type="predicted"/>
<dbReference type="InParanoid" id="A0A5C3NVI3"/>
<feature type="region of interest" description="Disordered" evidence="1">
    <location>
        <begin position="168"/>
        <end position="201"/>
    </location>
</feature>